<comment type="similarity">
    <text evidence="2 5">Belongs to the carotenoid/retinoid oxidoreductase family.</text>
</comment>
<dbReference type="OrthoDB" id="9774675at2"/>
<keyword evidence="8" id="KW-1185">Reference proteome</keyword>
<organism evidence="7 8">
    <name type="scientific">Roseicella frigidaeris</name>
    <dbReference type="NCBI Taxonomy" id="2230885"/>
    <lineage>
        <taxon>Bacteria</taxon>
        <taxon>Pseudomonadati</taxon>
        <taxon>Pseudomonadota</taxon>
        <taxon>Alphaproteobacteria</taxon>
        <taxon>Acetobacterales</taxon>
        <taxon>Roseomonadaceae</taxon>
        <taxon>Roseicella</taxon>
    </lineage>
</organism>
<dbReference type="InterPro" id="IPR014105">
    <property type="entry name" value="Carotenoid/retinoid_OxRdtase"/>
</dbReference>
<dbReference type="NCBIfam" id="NF045637">
    <property type="entry name" value="carotdesatCrtDProt"/>
    <property type="match status" value="1"/>
</dbReference>
<dbReference type="InterPro" id="IPR002937">
    <property type="entry name" value="Amino_oxidase"/>
</dbReference>
<dbReference type="GO" id="GO:0016491">
    <property type="term" value="F:oxidoreductase activity"/>
    <property type="evidence" value="ECO:0007669"/>
    <property type="project" value="UniProtKB-KW"/>
</dbReference>
<dbReference type="GO" id="GO:0016117">
    <property type="term" value="P:carotenoid biosynthetic process"/>
    <property type="evidence" value="ECO:0007669"/>
    <property type="project" value="UniProtKB-KW"/>
</dbReference>
<proteinExistence type="inferred from homology"/>
<evidence type="ECO:0000259" key="6">
    <source>
        <dbReference type="Pfam" id="PF01593"/>
    </source>
</evidence>
<dbReference type="EMBL" id="QLIX01000015">
    <property type="protein sequence ID" value="RAI57672.1"/>
    <property type="molecule type" value="Genomic_DNA"/>
</dbReference>
<gene>
    <name evidence="7" type="ORF">DOO78_17925</name>
</gene>
<evidence type="ECO:0000256" key="2">
    <source>
        <dbReference type="ARBA" id="ARBA00006046"/>
    </source>
</evidence>
<reference evidence="8" key="1">
    <citation type="submission" date="2018-06" db="EMBL/GenBank/DDBJ databases">
        <authorList>
            <person name="Khan S.A."/>
        </authorList>
    </citation>
    <scope>NUCLEOTIDE SEQUENCE [LARGE SCALE GENOMIC DNA]</scope>
    <source>
        <strain evidence="8">DB-1506</strain>
    </source>
</reference>
<comment type="pathway">
    <text evidence="1 5">Carotenoid biosynthesis.</text>
</comment>
<dbReference type="NCBIfam" id="TIGR02734">
    <property type="entry name" value="crtI_fam"/>
    <property type="match status" value="1"/>
</dbReference>
<dbReference type="PANTHER" id="PTHR43734:SF7">
    <property type="entry name" value="4,4'-DIAPONEUROSPORENE OXYGENASE"/>
    <property type="match status" value="1"/>
</dbReference>
<dbReference type="SUPFAM" id="SSF51905">
    <property type="entry name" value="FAD/NAD(P)-binding domain"/>
    <property type="match status" value="1"/>
</dbReference>
<dbReference type="Gene3D" id="3.50.50.60">
    <property type="entry name" value="FAD/NAD(P)-binding domain"/>
    <property type="match status" value="2"/>
</dbReference>
<dbReference type="Proteomes" id="UP000249065">
    <property type="component" value="Unassembled WGS sequence"/>
</dbReference>
<sequence>MRTGRVAVVGAGIGGLVAALSLAAQGLEVIVLERAATPGGKMRQIALGDARIDAGPTVFTMRWVFEEIFAEAGARLDEHLTLQPAAVLARHAWDGGGRLDLYADIDRSAEAIGAFAGPAAAQGYRAFCDRARRIWSTLEQPFIRAPRPSMLSLITAAWPAGLAELWGVSPFATLWRALAEHFADARLRQLFGRYSTYCGSSPFLAPATLMLIAHVEQQGVWLVKGGMYRVAEALAGLAAARGAQIRYGAEVAEILVGGGRVAGLRLADGERLAVDAAILNADLAALAAGLFGELPARAVTLRGERSLSAVTWAMLAEAEGFPLARHTVFFSGAYADEFDRVFAQQRLPAHPTVYACAQDRDDAGGGHAGGPERLLLLVNAPPSGDRRAFTPAEIKECERASFGLMRRCGLTLRPMATALTTPAEFERLFPATGGALYGRALHGWQASFQRPGARTALPGLYLCGGSVHPGAGVPMAALSGRQAAASLRADLGSTGPSRRAAMRGGTSTG</sequence>
<evidence type="ECO:0000256" key="1">
    <source>
        <dbReference type="ARBA" id="ARBA00004829"/>
    </source>
</evidence>
<dbReference type="PANTHER" id="PTHR43734">
    <property type="entry name" value="PHYTOENE DESATURASE"/>
    <property type="match status" value="1"/>
</dbReference>
<feature type="domain" description="Amine oxidase" evidence="6">
    <location>
        <begin position="13"/>
        <end position="293"/>
    </location>
</feature>
<dbReference type="RefSeq" id="WP_111471237.1">
    <property type="nucleotide sequence ID" value="NZ_QLIX01000015.1"/>
</dbReference>
<keyword evidence="3 5" id="KW-0125">Carotenoid biosynthesis</keyword>
<keyword evidence="4 5" id="KW-0560">Oxidoreductase</keyword>
<dbReference type="InterPro" id="IPR036188">
    <property type="entry name" value="FAD/NAD-bd_sf"/>
</dbReference>
<comment type="caution">
    <text evidence="7">The sequence shown here is derived from an EMBL/GenBank/DDBJ whole genome shotgun (WGS) entry which is preliminary data.</text>
</comment>
<accession>A0A327M5W3</accession>
<evidence type="ECO:0000256" key="3">
    <source>
        <dbReference type="ARBA" id="ARBA00022746"/>
    </source>
</evidence>
<protein>
    <submittedName>
        <fullName evidence="7">CrtD protein</fullName>
    </submittedName>
</protein>
<evidence type="ECO:0000313" key="7">
    <source>
        <dbReference type="EMBL" id="RAI57672.1"/>
    </source>
</evidence>
<evidence type="ECO:0000313" key="8">
    <source>
        <dbReference type="Proteomes" id="UP000249065"/>
    </source>
</evidence>
<name>A0A327M5W3_9PROT</name>
<dbReference type="AlphaFoldDB" id="A0A327M5W3"/>
<dbReference type="InterPro" id="IPR054841">
    <property type="entry name" value="carotdesatCrtD"/>
</dbReference>
<evidence type="ECO:0000256" key="5">
    <source>
        <dbReference type="RuleBase" id="RU362075"/>
    </source>
</evidence>
<evidence type="ECO:0000256" key="4">
    <source>
        <dbReference type="ARBA" id="ARBA00023002"/>
    </source>
</evidence>
<dbReference type="Pfam" id="PF01593">
    <property type="entry name" value="Amino_oxidase"/>
    <property type="match status" value="1"/>
</dbReference>